<dbReference type="InterPro" id="IPR003018">
    <property type="entry name" value="GAF"/>
</dbReference>
<dbReference type="SUPFAM" id="SSF55781">
    <property type="entry name" value="GAF domain-like"/>
    <property type="match status" value="1"/>
</dbReference>
<dbReference type="AlphaFoldDB" id="T1CMF8"/>
<evidence type="ECO:0000313" key="2">
    <source>
        <dbReference type="EMBL" id="EQD70100.1"/>
    </source>
</evidence>
<sequence>EKDVKSNGDPTLACFPSTNSEIVVPVRFHGEPIGEIDVDSDTKNAFGMRDEKFLEDLANRLSTYVKKVASAN</sequence>
<comment type="caution">
    <text evidence="2">The sequence shown here is derived from an EMBL/GenBank/DDBJ whole genome shotgun (WGS) entry which is preliminary data.</text>
</comment>
<accession>T1CMF8</accession>
<dbReference type="EMBL" id="AUZY01003266">
    <property type="protein sequence ID" value="EQD70100.1"/>
    <property type="molecule type" value="Genomic_DNA"/>
</dbReference>
<proteinExistence type="predicted"/>
<dbReference type="InterPro" id="IPR029016">
    <property type="entry name" value="GAF-like_dom_sf"/>
</dbReference>
<feature type="non-terminal residue" evidence="2">
    <location>
        <position position="1"/>
    </location>
</feature>
<reference evidence="2" key="1">
    <citation type="submission" date="2013-08" db="EMBL/GenBank/DDBJ databases">
        <authorList>
            <person name="Mendez C."/>
            <person name="Richter M."/>
            <person name="Ferrer M."/>
            <person name="Sanchez J."/>
        </authorList>
    </citation>
    <scope>NUCLEOTIDE SEQUENCE</scope>
</reference>
<reference evidence="2" key="2">
    <citation type="journal article" date="2014" name="ISME J.">
        <title>Microbial stratification in low pH oxic and suboxic macroscopic growths along an acid mine drainage.</title>
        <authorList>
            <person name="Mendez-Garcia C."/>
            <person name="Mesa V."/>
            <person name="Sprenger R.R."/>
            <person name="Richter M."/>
            <person name="Diez M.S."/>
            <person name="Solano J."/>
            <person name="Bargiela R."/>
            <person name="Golyshina O.V."/>
            <person name="Manteca A."/>
            <person name="Ramos J.L."/>
            <person name="Gallego J.R."/>
            <person name="Llorente I."/>
            <person name="Martins Dos Santos V.A."/>
            <person name="Jensen O.N."/>
            <person name="Pelaez A.I."/>
            <person name="Sanchez J."/>
            <person name="Ferrer M."/>
        </authorList>
    </citation>
    <scope>NUCLEOTIDE SEQUENCE</scope>
</reference>
<protein>
    <submittedName>
        <fullName evidence="2">GAF sensor protein</fullName>
    </submittedName>
</protein>
<organism evidence="2">
    <name type="scientific">mine drainage metagenome</name>
    <dbReference type="NCBI Taxonomy" id="410659"/>
    <lineage>
        <taxon>unclassified sequences</taxon>
        <taxon>metagenomes</taxon>
        <taxon>ecological metagenomes</taxon>
    </lineage>
</organism>
<gene>
    <name evidence="2" type="ORF">B1B_05177</name>
</gene>
<name>T1CMF8_9ZZZZ</name>
<dbReference type="Pfam" id="PF01590">
    <property type="entry name" value="GAF"/>
    <property type="match status" value="1"/>
</dbReference>
<feature type="domain" description="GAF" evidence="1">
    <location>
        <begin position="17"/>
        <end position="63"/>
    </location>
</feature>
<evidence type="ECO:0000259" key="1">
    <source>
        <dbReference type="Pfam" id="PF01590"/>
    </source>
</evidence>
<dbReference type="Gene3D" id="3.30.450.40">
    <property type="match status" value="1"/>
</dbReference>